<keyword evidence="2" id="KW-0812">Transmembrane</keyword>
<feature type="region of interest" description="Disordered" evidence="1">
    <location>
        <begin position="111"/>
        <end position="131"/>
    </location>
</feature>
<reference evidence="3" key="1">
    <citation type="journal article" date="2020" name="Stud. Mycol.">
        <title>101 Dothideomycetes genomes: a test case for predicting lifestyles and emergence of pathogens.</title>
        <authorList>
            <person name="Haridas S."/>
            <person name="Albert R."/>
            <person name="Binder M."/>
            <person name="Bloem J."/>
            <person name="Labutti K."/>
            <person name="Salamov A."/>
            <person name="Andreopoulos B."/>
            <person name="Baker S."/>
            <person name="Barry K."/>
            <person name="Bills G."/>
            <person name="Bluhm B."/>
            <person name="Cannon C."/>
            <person name="Castanera R."/>
            <person name="Culley D."/>
            <person name="Daum C."/>
            <person name="Ezra D."/>
            <person name="Gonzalez J."/>
            <person name="Henrissat B."/>
            <person name="Kuo A."/>
            <person name="Liang C."/>
            <person name="Lipzen A."/>
            <person name="Lutzoni F."/>
            <person name="Magnuson J."/>
            <person name="Mondo S."/>
            <person name="Nolan M."/>
            <person name="Ohm R."/>
            <person name="Pangilinan J."/>
            <person name="Park H.-J."/>
            <person name="Ramirez L."/>
            <person name="Alfaro M."/>
            <person name="Sun H."/>
            <person name="Tritt A."/>
            <person name="Yoshinaga Y."/>
            <person name="Zwiers L.-H."/>
            <person name="Turgeon B."/>
            <person name="Goodwin S."/>
            <person name="Spatafora J."/>
            <person name="Crous P."/>
            <person name="Grigoriev I."/>
        </authorList>
    </citation>
    <scope>NUCLEOTIDE SEQUENCE</scope>
    <source>
        <strain evidence="3">CBS 122368</strain>
    </source>
</reference>
<dbReference type="GeneID" id="54583879"/>
<keyword evidence="4" id="KW-1185">Reference proteome</keyword>
<dbReference type="AlphaFoldDB" id="A0A6A6HTI5"/>
<keyword evidence="2" id="KW-0472">Membrane</keyword>
<dbReference type="EMBL" id="ML987214">
    <property type="protein sequence ID" value="KAF2241092.1"/>
    <property type="molecule type" value="Genomic_DNA"/>
</dbReference>
<evidence type="ECO:0000313" key="3">
    <source>
        <dbReference type="EMBL" id="KAF2241092.1"/>
    </source>
</evidence>
<evidence type="ECO:0000256" key="1">
    <source>
        <dbReference type="SAM" id="MobiDB-lite"/>
    </source>
</evidence>
<feature type="region of interest" description="Disordered" evidence="1">
    <location>
        <begin position="731"/>
        <end position="760"/>
    </location>
</feature>
<protein>
    <submittedName>
        <fullName evidence="3">Uncharacterized protein</fullName>
    </submittedName>
</protein>
<dbReference type="PANTHER" id="PTHR33604">
    <property type="entry name" value="OSJNBA0004B13.7 PROTEIN"/>
    <property type="match status" value="1"/>
</dbReference>
<gene>
    <name evidence="3" type="ORF">BU26DRAFT_525615</name>
</gene>
<organism evidence="3 4">
    <name type="scientific">Trematosphaeria pertusa</name>
    <dbReference type="NCBI Taxonomy" id="390896"/>
    <lineage>
        <taxon>Eukaryota</taxon>
        <taxon>Fungi</taxon>
        <taxon>Dikarya</taxon>
        <taxon>Ascomycota</taxon>
        <taxon>Pezizomycotina</taxon>
        <taxon>Dothideomycetes</taxon>
        <taxon>Pleosporomycetidae</taxon>
        <taxon>Pleosporales</taxon>
        <taxon>Massarineae</taxon>
        <taxon>Trematosphaeriaceae</taxon>
        <taxon>Trematosphaeria</taxon>
    </lineage>
</organism>
<evidence type="ECO:0000256" key="2">
    <source>
        <dbReference type="SAM" id="Phobius"/>
    </source>
</evidence>
<proteinExistence type="predicted"/>
<accession>A0A6A6HTI5</accession>
<sequence length="760" mass="84402">MRAASSNRGWLRQAAVWGHMLGKTVLPGDEELGKKDDDHKPGAAPRIPLCAFLSAPRRWRRRRILLAVAALYLLYLFVRNIPDLGEANGRRPGYGSGRPIVPMTNDDYNQAYDAEPSGAPPGTKAPKAGQPAPQTYAGPIKFYRLASSLHAASHTGGYHYTNRNVLFAMSGLKSASALLPMACEMARWSRSYVHAAFMGRQDIPLADLLEINGIDKVKCPAIWHDARADFTEYSTDARHESSVMAALGHIHSFLHPQVAIVDGGGSEDFSFARGMRARTKALGMPLVEIPKDGWESLMWATRLDAGSLHSWHLPSVDIIIQVPPESSSVIGLLKSIRTADYSGFQAPRLTIELPAEMDDSVKQYLENFKWPLHDRPTGNHVSIRRRIANQRATQEESAVRFLELFYPTSTTNSHVLLLSPQTQLSAQYYQYLMYTLLEYRYSSFGEDDSANLMGVSLELPSVLPDGKTKLKPPKPADMHTSRYQELFPETPSTQFLWQAPNSHATLFFGDKWAELHSYLSNRVAKHYQSPKAAARRKLVSETLPSWTEYMLEFMRARGYSLFYPGKTSSESLVTVHNELYHAPEEFLPRTTSAPGGGEMAPPRLPDEPFLRGEEAAPRPTNVEAPVLGHSRPLHVALPFEGDLPEIAHLPYLLHSGRMVPHANVSSIAAAYADRFREVIGGCKMPAGKHRRVLPGSARDLFCFGDEDEKEWEDDAVETFAADVVDDYRASMDKGEASPAPSVRSRTMQRTVAAPTTAIEG</sequence>
<dbReference type="Proteomes" id="UP000800094">
    <property type="component" value="Unassembled WGS sequence"/>
</dbReference>
<dbReference type="OrthoDB" id="5397682at2759"/>
<feature type="transmembrane region" description="Helical" evidence="2">
    <location>
        <begin position="64"/>
        <end position="82"/>
    </location>
</feature>
<dbReference type="RefSeq" id="XP_033676096.1">
    <property type="nucleotide sequence ID" value="XM_033830549.1"/>
</dbReference>
<keyword evidence="2" id="KW-1133">Transmembrane helix</keyword>
<dbReference type="PANTHER" id="PTHR33604:SF3">
    <property type="entry name" value="OSJNBA0004B13.7 PROTEIN"/>
    <property type="match status" value="1"/>
</dbReference>
<name>A0A6A6HTI5_9PLEO</name>
<evidence type="ECO:0000313" key="4">
    <source>
        <dbReference type="Proteomes" id="UP000800094"/>
    </source>
</evidence>